<evidence type="ECO:0000256" key="1">
    <source>
        <dbReference type="SAM" id="Phobius"/>
    </source>
</evidence>
<reference evidence="4" key="1">
    <citation type="submission" date="2017-07" db="EMBL/GenBank/DDBJ databases">
        <title>The cable genome - Insights into the physiology and evolution of filamentous bacteria capable of sulfide oxidation via long distance electron transfer.</title>
        <authorList>
            <person name="Thorup C."/>
            <person name="Bjerg J.T."/>
            <person name="Schreiber L."/>
            <person name="Nielsen L.P."/>
            <person name="Kjeldsen K.U."/>
            <person name="Boesen T."/>
            <person name="Boggild A."/>
            <person name="Meysman F."/>
            <person name="Geelhoed J."/>
            <person name="Schramm A."/>
        </authorList>
    </citation>
    <scope>NUCLEOTIDE SEQUENCE [LARGE SCALE GENOMIC DNA]</scope>
    <source>
        <strain evidence="4">GS</strain>
    </source>
</reference>
<dbReference type="InterPro" id="IPR036514">
    <property type="entry name" value="SGNH_hydro_sf"/>
</dbReference>
<gene>
    <name evidence="4" type="ORF">CDV28_12615</name>
</gene>
<dbReference type="InterPro" id="IPR049886">
    <property type="entry name" value="CFI_box_CTERM_dom"/>
</dbReference>
<dbReference type="Gene3D" id="3.40.50.1110">
    <property type="entry name" value="SGNH hydrolase"/>
    <property type="match status" value="1"/>
</dbReference>
<dbReference type="EMBL" id="NQJD01000026">
    <property type="protein sequence ID" value="TAA74455.1"/>
    <property type="molecule type" value="Genomic_DNA"/>
</dbReference>
<dbReference type="NCBIfam" id="NF041770">
    <property type="entry name" value="CFI_box_CTERM"/>
    <property type="match status" value="1"/>
</dbReference>
<dbReference type="PANTHER" id="PTHR30383:SF5">
    <property type="entry name" value="SGNH HYDROLASE-TYPE ESTERASE DOMAIN-CONTAINING PROTEIN"/>
    <property type="match status" value="1"/>
</dbReference>
<sequence length="334" mass="35467">MKKRSWCIATGILLFCFGMTDCRAADVVLCFGDSITAGYPTVNEGYPVYLKSKLDSASFTVVNAGVGGEDTLAGISRIDTVLAANKPKYAVIMEGANDVVEGISPSATSFNLQNMAQHAKNAGAVPIMSTITPNSQSNYAPENYNPSIVNVAASNQVVLVDTYGRVINDWKNITTDGIHPTRTGAQIIAQGFAEQILSMKKTSISSIGSSSTTSTSSSSDSGGGGCFIATAAYGSALEPQVVLLRKFRDLRLLTNTPGRAFVAWYYQASPPIADFIAQHGLIRLTVRAALLPLLATAWVLVEATIFQQVTLVLAACSLLVAIWQKGRNKKSLAQ</sequence>
<comment type="caution">
    <text evidence="4">The sequence shown here is derived from an EMBL/GenBank/DDBJ whole genome shotgun (WGS) entry which is preliminary data.</text>
</comment>
<evidence type="ECO:0000313" key="4">
    <source>
        <dbReference type="EMBL" id="TAA74455.1"/>
    </source>
</evidence>
<dbReference type="AlphaFoldDB" id="A0A521G0C3"/>
<organism evidence="4 5">
    <name type="scientific">Candidatus Electronema aureum</name>
    <dbReference type="NCBI Taxonomy" id="2005002"/>
    <lineage>
        <taxon>Bacteria</taxon>
        <taxon>Pseudomonadati</taxon>
        <taxon>Thermodesulfobacteriota</taxon>
        <taxon>Desulfobulbia</taxon>
        <taxon>Desulfobulbales</taxon>
        <taxon>Desulfobulbaceae</taxon>
        <taxon>Candidatus Electronema</taxon>
    </lineage>
</organism>
<accession>A0A521G0C3</accession>
<protein>
    <submittedName>
        <fullName evidence="4">Lysophospholipase L1</fullName>
    </submittedName>
</protein>
<keyword evidence="2" id="KW-0732">Signal</keyword>
<dbReference type="GO" id="GO:0004622">
    <property type="term" value="F:phosphatidylcholine lysophospholipase activity"/>
    <property type="evidence" value="ECO:0007669"/>
    <property type="project" value="TreeGrafter"/>
</dbReference>
<name>A0A521G0C3_9BACT</name>
<keyword evidence="1" id="KW-0812">Transmembrane</keyword>
<dbReference type="Pfam" id="PF13472">
    <property type="entry name" value="Lipase_GDSL_2"/>
    <property type="match status" value="1"/>
</dbReference>
<evidence type="ECO:0000259" key="3">
    <source>
        <dbReference type="Pfam" id="PF13472"/>
    </source>
</evidence>
<dbReference type="InterPro" id="IPR013830">
    <property type="entry name" value="SGNH_hydro"/>
</dbReference>
<keyword evidence="1" id="KW-1133">Transmembrane helix</keyword>
<feature type="signal peptide" evidence="2">
    <location>
        <begin position="1"/>
        <end position="24"/>
    </location>
</feature>
<dbReference type="InterPro" id="IPR051532">
    <property type="entry name" value="Ester_Hydrolysis_Enzymes"/>
</dbReference>
<feature type="domain" description="SGNH hydrolase-type esterase" evidence="3">
    <location>
        <begin position="30"/>
        <end position="187"/>
    </location>
</feature>
<keyword evidence="1" id="KW-0472">Membrane</keyword>
<dbReference type="PANTHER" id="PTHR30383">
    <property type="entry name" value="THIOESTERASE 1/PROTEASE 1/LYSOPHOSPHOLIPASE L1"/>
    <property type="match status" value="1"/>
</dbReference>
<dbReference type="Proteomes" id="UP000316238">
    <property type="component" value="Unassembled WGS sequence"/>
</dbReference>
<dbReference type="SUPFAM" id="SSF52266">
    <property type="entry name" value="SGNH hydrolase"/>
    <property type="match status" value="1"/>
</dbReference>
<proteinExistence type="predicted"/>
<evidence type="ECO:0000313" key="5">
    <source>
        <dbReference type="Proteomes" id="UP000316238"/>
    </source>
</evidence>
<keyword evidence="5" id="KW-1185">Reference proteome</keyword>
<feature type="chain" id="PRO_5022014856" evidence="2">
    <location>
        <begin position="25"/>
        <end position="334"/>
    </location>
</feature>
<evidence type="ECO:0000256" key="2">
    <source>
        <dbReference type="SAM" id="SignalP"/>
    </source>
</evidence>
<feature type="transmembrane region" description="Helical" evidence="1">
    <location>
        <begin position="305"/>
        <end position="323"/>
    </location>
</feature>